<keyword evidence="4" id="KW-0255">Endonuclease</keyword>
<reference evidence="4" key="1">
    <citation type="submission" date="2021-08" db="EMBL/GenBank/DDBJ databases">
        <title>DNA methylation of m4C regulates biosynthesis of daptomycin in Streptomyces roseosporus L30.</title>
        <authorList>
            <person name="Fang J.-L."/>
        </authorList>
    </citation>
    <scope>NUCLEOTIDE SEQUENCE</scope>
    <source>
        <strain evidence="4">L30</strain>
    </source>
</reference>
<keyword evidence="4" id="KW-0540">Nuclease</keyword>
<dbReference type="RefSeq" id="WP_006125127.1">
    <property type="nucleotide sequence ID" value="NZ_CP098609.1"/>
</dbReference>
<dbReference type="EMBL" id="CP098609">
    <property type="protein sequence ID" value="USC49205.1"/>
    <property type="molecule type" value="Genomic_DNA"/>
</dbReference>
<sequence>MIAPRTPRRPTHRRCTHRAAALPAVGALVVLALASGCSPDDLAADAGGTSGGTNGGAQSAEGFGVSPLDNPDGTKPGLAPLTGDADRAAARKLIEKVATKGRGPKTGYERDKFGYAWKDGVDGIPLARNGCDTRNDLLARDGKDIEHKAGSDCIVMAMTLKDPYTGETIDWRKQQATKVQIDHVMPLSYDWQMGAARWNASKREQIANDPLNLIPVDGPANNAKRDSGPASWLPPYKPIRCSYAVRFAQVSLKYELPVTAADKRAMLAQCGG</sequence>
<dbReference type="Pfam" id="PF07510">
    <property type="entry name" value="GmrSD_C"/>
    <property type="match status" value="1"/>
</dbReference>
<keyword evidence="5" id="KW-1185">Reference proteome</keyword>
<gene>
    <name evidence="4" type="ORF">K7395_22010</name>
</gene>
<evidence type="ECO:0000256" key="2">
    <source>
        <dbReference type="SAM" id="SignalP"/>
    </source>
</evidence>
<keyword evidence="4" id="KW-0378">Hydrolase</keyword>
<protein>
    <submittedName>
        <fullName evidence="4">HNH endonuclease family protein</fullName>
    </submittedName>
</protein>
<dbReference type="Proteomes" id="UP001056079">
    <property type="component" value="Chromosome"/>
</dbReference>
<feature type="chain" id="PRO_5046604106" evidence="2">
    <location>
        <begin position="44"/>
        <end position="272"/>
    </location>
</feature>
<dbReference type="GO" id="GO:0004519">
    <property type="term" value="F:endonuclease activity"/>
    <property type="evidence" value="ECO:0007669"/>
    <property type="project" value="UniProtKB-KW"/>
</dbReference>
<dbReference type="InterPro" id="IPR011089">
    <property type="entry name" value="GmrSD_C"/>
</dbReference>
<feature type="region of interest" description="Disordered" evidence="1">
    <location>
        <begin position="48"/>
        <end position="79"/>
    </location>
</feature>
<name>A0ABY4V0X6_STRFL</name>
<accession>A0ABY4V0X6</accession>
<evidence type="ECO:0000313" key="5">
    <source>
        <dbReference type="Proteomes" id="UP001056079"/>
    </source>
</evidence>
<dbReference type="PANTHER" id="PTHR24094:SF15">
    <property type="entry name" value="AMP-DEPENDENT SYNTHETASE_LIGASE DOMAIN-CONTAINING PROTEIN-RELATED"/>
    <property type="match status" value="1"/>
</dbReference>
<proteinExistence type="predicted"/>
<evidence type="ECO:0000256" key="1">
    <source>
        <dbReference type="SAM" id="MobiDB-lite"/>
    </source>
</evidence>
<evidence type="ECO:0000259" key="3">
    <source>
        <dbReference type="Pfam" id="PF07510"/>
    </source>
</evidence>
<evidence type="ECO:0000313" key="4">
    <source>
        <dbReference type="EMBL" id="USC49205.1"/>
    </source>
</evidence>
<dbReference type="PANTHER" id="PTHR24094">
    <property type="entry name" value="SECRETED PROTEIN"/>
    <property type="match status" value="1"/>
</dbReference>
<keyword evidence="2" id="KW-0732">Signal</keyword>
<feature type="signal peptide" evidence="2">
    <location>
        <begin position="1"/>
        <end position="43"/>
    </location>
</feature>
<organism evidence="4 5">
    <name type="scientific">Streptomyces filamentosus</name>
    <name type="common">Streptomyces roseosporus</name>
    <dbReference type="NCBI Taxonomy" id="67294"/>
    <lineage>
        <taxon>Bacteria</taxon>
        <taxon>Bacillati</taxon>
        <taxon>Actinomycetota</taxon>
        <taxon>Actinomycetes</taxon>
        <taxon>Kitasatosporales</taxon>
        <taxon>Streptomycetaceae</taxon>
        <taxon>Streptomyces</taxon>
    </lineage>
</organism>
<feature type="domain" description="GmrSD restriction endonucleases C-terminal" evidence="3">
    <location>
        <begin position="133"/>
        <end position="268"/>
    </location>
</feature>